<dbReference type="PROSITE" id="PS50283">
    <property type="entry name" value="NA_SOLUT_SYMP_3"/>
    <property type="match status" value="1"/>
</dbReference>
<evidence type="ECO:0000313" key="2">
    <source>
        <dbReference type="EMBL" id="RQD80248.1"/>
    </source>
</evidence>
<organism evidence="2 3">
    <name type="scientific">Methanosalsum natronophilum</name>
    <dbReference type="NCBI Taxonomy" id="768733"/>
    <lineage>
        <taxon>Archaea</taxon>
        <taxon>Methanobacteriati</taxon>
        <taxon>Methanobacteriota</taxon>
        <taxon>Stenosarchaea group</taxon>
        <taxon>Methanomicrobia</taxon>
        <taxon>Methanosarcinales</taxon>
        <taxon>Methanosarcinaceae</taxon>
        <taxon>Methanosalsum</taxon>
    </lineage>
</organism>
<dbReference type="Proteomes" id="UP000284763">
    <property type="component" value="Unassembled WGS sequence"/>
</dbReference>
<proteinExistence type="predicted"/>
<dbReference type="AlphaFoldDB" id="A0A424YMY4"/>
<comment type="caution">
    <text evidence="2">The sequence shown here is derived from an EMBL/GenBank/DDBJ whole genome shotgun (WGS) entry which is preliminary data.</text>
</comment>
<dbReference type="GO" id="GO:0016020">
    <property type="term" value="C:membrane"/>
    <property type="evidence" value="ECO:0007669"/>
    <property type="project" value="InterPro"/>
</dbReference>
<gene>
    <name evidence="2" type="ORF">D5R95_08940</name>
</gene>
<keyword evidence="1" id="KW-0812">Transmembrane</keyword>
<dbReference type="GO" id="GO:0022857">
    <property type="term" value="F:transmembrane transporter activity"/>
    <property type="evidence" value="ECO:0007669"/>
    <property type="project" value="InterPro"/>
</dbReference>
<feature type="transmembrane region" description="Helical" evidence="1">
    <location>
        <begin position="6"/>
        <end position="27"/>
    </location>
</feature>
<sequence length="59" mass="6674">MPVNTVLLSIVVLIYLMVIFYLGWLGYQRTSKDSDYMVAGRNIHPFILALSYGATFIST</sequence>
<protein>
    <submittedName>
        <fullName evidence="2">Sodium:solute symporter family protein</fullName>
    </submittedName>
</protein>
<accession>A0A424YMY4</accession>
<dbReference type="EMBL" id="QZAB01000571">
    <property type="protein sequence ID" value="RQD80248.1"/>
    <property type="molecule type" value="Genomic_DNA"/>
</dbReference>
<feature type="non-terminal residue" evidence="2">
    <location>
        <position position="59"/>
    </location>
</feature>
<evidence type="ECO:0000313" key="3">
    <source>
        <dbReference type="Proteomes" id="UP000284763"/>
    </source>
</evidence>
<dbReference type="InterPro" id="IPR001734">
    <property type="entry name" value="Na/solute_symporter"/>
</dbReference>
<keyword evidence="1" id="KW-0472">Membrane</keyword>
<reference evidence="2 3" key="1">
    <citation type="submission" date="2018-08" db="EMBL/GenBank/DDBJ databases">
        <title>The metabolism and importance of syntrophic acetate oxidation coupled to methane or sulfide production in haloalkaline environments.</title>
        <authorList>
            <person name="Timmers P.H.A."/>
            <person name="Vavourakis C.D."/>
            <person name="Sorokin D.Y."/>
            <person name="Sinninghe Damste J.S."/>
            <person name="Muyzer G."/>
            <person name="Stams A.J.M."/>
            <person name="Plugge C.M."/>
        </authorList>
    </citation>
    <scope>NUCLEOTIDE SEQUENCE [LARGE SCALE GENOMIC DNA]</scope>
    <source>
        <strain evidence="2">MSAO_Arc3</strain>
    </source>
</reference>
<keyword evidence="1" id="KW-1133">Transmembrane helix</keyword>
<evidence type="ECO:0000256" key="1">
    <source>
        <dbReference type="SAM" id="Phobius"/>
    </source>
</evidence>
<name>A0A424YMY4_9EURY</name>